<dbReference type="PROSITE" id="PS00216">
    <property type="entry name" value="SUGAR_TRANSPORT_1"/>
    <property type="match status" value="1"/>
</dbReference>
<dbReference type="GO" id="GO:0022857">
    <property type="term" value="F:transmembrane transporter activity"/>
    <property type="evidence" value="ECO:0007669"/>
    <property type="project" value="InterPro"/>
</dbReference>
<dbReference type="InterPro" id="IPR036259">
    <property type="entry name" value="MFS_trans_sf"/>
</dbReference>
<keyword evidence="6 8" id="KW-1133">Transmembrane helix</keyword>
<feature type="transmembrane region" description="Helical" evidence="8">
    <location>
        <begin position="292"/>
        <end position="312"/>
    </location>
</feature>
<comment type="subcellular location">
    <subcellularLocation>
        <location evidence="1">Cell membrane</location>
        <topology evidence="1">Multi-pass membrane protein</topology>
    </subcellularLocation>
</comment>
<dbReference type="Proteomes" id="UP000177171">
    <property type="component" value="Unassembled WGS sequence"/>
</dbReference>
<evidence type="ECO:0000256" key="8">
    <source>
        <dbReference type="SAM" id="Phobius"/>
    </source>
</evidence>
<dbReference type="SUPFAM" id="SSF103473">
    <property type="entry name" value="MFS general substrate transporter"/>
    <property type="match status" value="1"/>
</dbReference>
<evidence type="ECO:0000313" key="11">
    <source>
        <dbReference type="Proteomes" id="UP000177171"/>
    </source>
</evidence>
<reference evidence="10 11" key="1">
    <citation type="journal article" date="2016" name="Nat. Commun.">
        <title>Thousands of microbial genomes shed light on interconnected biogeochemical processes in an aquifer system.</title>
        <authorList>
            <person name="Anantharaman K."/>
            <person name="Brown C.T."/>
            <person name="Hug L.A."/>
            <person name="Sharon I."/>
            <person name="Castelle C.J."/>
            <person name="Probst A.J."/>
            <person name="Thomas B.C."/>
            <person name="Singh A."/>
            <person name="Wilkins M.J."/>
            <person name="Karaoz U."/>
            <person name="Brodie E.L."/>
            <person name="Williams K.H."/>
            <person name="Hubbard S.S."/>
            <person name="Banfield J.F."/>
        </authorList>
    </citation>
    <scope>NUCLEOTIDE SEQUENCE [LARGE SCALE GENOMIC DNA]</scope>
</reference>
<evidence type="ECO:0000259" key="9">
    <source>
        <dbReference type="PROSITE" id="PS50850"/>
    </source>
</evidence>
<proteinExistence type="inferred from homology"/>
<feature type="transmembrane region" description="Helical" evidence="8">
    <location>
        <begin position="82"/>
        <end position="99"/>
    </location>
</feature>
<feature type="transmembrane region" description="Helical" evidence="8">
    <location>
        <begin position="39"/>
        <end position="61"/>
    </location>
</feature>
<dbReference type="InterPro" id="IPR001958">
    <property type="entry name" value="Tet-R_TetA/multi-R_MdtG-like"/>
</dbReference>
<feature type="transmembrane region" description="Helical" evidence="8">
    <location>
        <begin position="227"/>
        <end position="248"/>
    </location>
</feature>
<feature type="transmembrane region" description="Helical" evidence="8">
    <location>
        <begin position="352"/>
        <end position="374"/>
    </location>
</feature>
<feature type="domain" description="Major facilitator superfamily (MFS) profile" evidence="9">
    <location>
        <begin position="15"/>
        <end position="406"/>
    </location>
</feature>
<dbReference type="InterPro" id="IPR005829">
    <property type="entry name" value="Sugar_transporter_CS"/>
</dbReference>
<evidence type="ECO:0000256" key="3">
    <source>
        <dbReference type="ARBA" id="ARBA00022448"/>
    </source>
</evidence>
<dbReference type="GO" id="GO:0005886">
    <property type="term" value="C:plasma membrane"/>
    <property type="evidence" value="ECO:0007669"/>
    <property type="project" value="UniProtKB-SubCell"/>
</dbReference>
<keyword evidence="7 8" id="KW-0472">Membrane</keyword>
<feature type="transmembrane region" description="Helical" evidence="8">
    <location>
        <begin position="380"/>
        <end position="399"/>
    </location>
</feature>
<protein>
    <recommendedName>
        <fullName evidence="9">Major facilitator superfamily (MFS) profile domain-containing protein</fullName>
    </recommendedName>
</protein>
<dbReference type="PRINTS" id="PR01035">
    <property type="entry name" value="TCRTETA"/>
</dbReference>
<sequence length="411" mass="45975">MRHLRLFRIQRRSKTLLALSAVILTYTFATSIMQYNLALFTDALASTYTLFGLIMGLPWFFSLLTDMPIGAFADRFGRKRTIVFGLLGLGASGILFYMVSGLLQLFWALVIFGIFEGFLTVAGMASVIATSPTGKENQFIGGYSSASALGYFIGPLAGGLAVAWFGDRTPFLIFGAVCFAAAIIAQIFIREYNRHTRETFFRAIRNIFIKDHLYFAELKEFFSAGRLSVFVSFFMLLVGMWSEFIWAMEPLLVSSIHASPIIGGIILSAFVAPFALLDYPVGRWIDRTQKRFFSILFGLILGGSGIILFSFASHPYALILFAVLVSTGFVFFYVAVNGLFDSFSDHHRRGYMTGVWQSAEDIGFILGPIFGGIMADLFSLRGAFLVFGITFLLSILWVLRERKNIQQYEYQ</sequence>
<dbReference type="CDD" id="cd17325">
    <property type="entry name" value="MFS_MdtG_SLC18_like"/>
    <property type="match status" value="1"/>
</dbReference>
<dbReference type="InterPro" id="IPR050171">
    <property type="entry name" value="MFS_Transporters"/>
</dbReference>
<evidence type="ECO:0000256" key="6">
    <source>
        <dbReference type="ARBA" id="ARBA00022989"/>
    </source>
</evidence>
<dbReference type="AlphaFoldDB" id="A0A1G2LR51"/>
<feature type="transmembrane region" description="Helical" evidence="8">
    <location>
        <begin position="318"/>
        <end position="340"/>
    </location>
</feature>
<dbReference type="Gene3D" id="1.20.1250.20">
    <property type="entry name" value="MFS general substrate transporter like domains"/>
    <property type="match status" value="2"/>
</dbReference>
<name>A0A1G2LR51_9BACT</name>
<feature type="transmembrane region" description="Helical" evidence="8">
    <location>
        <begin position="105"/>
        <end position="128"/>
    </location>
</feature>
<feature type="transmembrane region" description="Helical" evidence="8">
    <location>
        <begin position="171"/>
        <end position="189"/>
    </location>
</feature>
<organism evidence="10 11">
    <name type="scientific">Candidatus Sungbacteria bacterium RIFCSPLOWO2_12_FULL_41_11</name>
    <dbReference type="NCBI Taxonomy" id="1802286"/>
    <lineage>
        <taxon>Bacteria</taxon>
        <taxon>Candidatus Sungiibacteriota</taxon>
    </lineage>
</organism>
<dbReference type="PANTHER" id="PTHR23517">
    <property type="entry name" value="RESISTANCE PROTEIN MDTM, PUTATIVE-RELATED-RELATED"/>
    <property type="match status" value="1"/>
</dbReference>
<dbReference type="Pfam" id="PF07690">
    <property type="entry name" value="MFS_1"/>
    <property type="match status" value="1"/>
</dbReference>
<evidence type="ECO:0000256" key="7">
    <source>
        <dbReference type="ARBA" id="ARBA00023136"/>
    </source>
</evidence>
<evidence type="ECO:0000256" key="2">
    <source>
        <dbReference type="ARBA" id="ARBA00007520"/>
    </source>
</evidence>
<evidence type="ECO:0000256" key="4">
    <source>
        <dbReference type="ARBA" id="ARBA00022475"/>
    </source>
</evidence>
<keyword evidence="5 8" id="KW-0812">Transmembrane</keyword>
<dbReference type="InterPro" id="IPR020846">
    <property type="entry name" value="MFS_dom"/>
</dbReference>
<comment type="similarity">
    <text evidence="2">Belongs to the major facilitator superfamily. TCR/Tet family.</text>
</comment>
<dbReference type="EMBL" id="MHQY01000029">
    <property type="protein sequence ID" value="OHA13352.1"/>
    <property type="molecule type" value="Genomic_DNA"/>
</dbReference>
<feature type="transmembrane region" description="Helical" evidence="8">
    <location>
        <begin position="140"/>
        <end position="165"/>
    </location>
</feature>
<accession>A0A1G2LR51</accession>
<evidence type="ECO:0000256" key="5">
    <source>
        <dbReference type="ARBA" id="ARBA00022692"/>
    </source>
</evidence>
<evidence type="ECO:0000313" key="10">
    <source>
        <dbReference type="EMBL" id="OHA13352.1"/>
    </source>
</evidence>
<dbReference type="InterPro" id="IPR011701">
    <property type="entry name" value="MFS"/>
</dbReference>
<comment type="caution">
    <text evidence="10">The sequence shown here is derived from an EMBL/GenBank/DDBJ whole genome shotgun (WGS) entry which is preliminary data.</text>
</comment>
<dbReference type="PROSITE" id="PS50850">
    <property type="entry name" value="MFS"/>
    <property type="match status" value="1"/>
</dbReference>
<gene>
    <name evidence="10" type="ORF">A3G49_00820</name>
</gene>
<evidence type="ECO:0000256" key="1">
    <source>
        <dbReference type="ARBA" id="ARBA00004651"/>
    </source>
</evidence>
<keyword evidence="4" id="KW-1003">Cell membrane</keyword>
<feature type="transmembrane region" description="Helical" evidence="8">
    <location>
        <begin position="260"/>
        <end position="280"/>
    </location>
</feature>
<keyword evidence="3" id="KW-0813">Transport</keyword>